<keyword evidence="9" id="KW-0472">Membrane</keyword>
<dbReference type="InterPro" id="IPR023753">
    <property type="entry name" value="FAD/NAD-binding_dom"/>
</dbReference>
<dbReference type="RefSeq" id="WP_379993525.1">
    <property type="nucleotide sequence ID" value="NZ_JBHSGN010000009.1"/>
</dbReference>
<dbReference type="Pfam" id="PF22366">
    <property type="entry name" value="NDH2_C"/>
    <property type="match status" value="1"/>
</dbReference>
<gene>
    <name evidence="12" type="ORF">ACFO6W_01440</name>
</gene>
<evidence type="ECO:0000259" key="10">
    <source>
        <dbReference type="Pfam" id="PF07992"/>
    </source>
</evidence>
<dbReference type="Gene3D" id="3.50.50.100">
    <property type="match status" value="1"/>
</dbReference>
<evidence type="ECO:0000256" key="5">
    <source>
        <dbReference type="ARBA" id="ARBA00022946"/>
    </source>
</evidence>
<keyword evidence="3" id="KW-0285">Flavoprotein</keyword>
<dbReference type="SUPFAM" id="SSF51905">
    <property type="entry name" value="FAD/NAD(P)-binding domain"/>
    <property type="match status" value="2"/>
</dbReference>
<evidence type="ECO:0000313" key="13">
    <source>
        <dbReference type="Proteomes" id="UP001596023"/>
    </source>
</evidence>
<keyword evidence="7" id="KW-0520">NAD</keyword>
<dbReference type="InterPro" id="IPR045024">
    <property type="entry name" value="NDH-2"/>
</dbReference>
<evidence type="ECO:0000256" key="8">
    <source>
        <dbReference type="ARBA" id="ARBA00047599"/>
    </source>
</evidence>
<dbReference type="Proteomes" id="UP001596023">
    <property type="component" value="Unassembled WGS sequence"/>
</dbReference>
<dbReference type="InterPro" id="IPR036188">
    <property type="entry name" value="FAD/NAD-bd_sf"/>
</dbReference>
<evidence type="ECO:0000256" key="6">
    <source>
        <dbReference type="ARBA" id="ARBA00023002"/>
    </source>
</evidence>
<evidence type="ECO:0000256" key="4">
    <source>
        <dbReference type="ARBA" id="ARBA00022827"/>
    </source>
</evidence>
<feature type="domain" description="FAD/NAD(P)-binding" evidence="10">
    <location>
        <begin position="15"/>
        <end position="332"/>
    </location>
</feature>
<keyword evidence="13" id="KW-1185">Reference proteome</keyword>
<evidence type="ECO:0000259" key="11">
    <source>
        <dbReference type="Pfam" id="PF22366"/>
    </source>
</evidence>
<comment type="catalytic activity">
    <reaction evidence="8">
        <text>a quinone + NADH + H(+) = a quinol + NAD(+)</text>
        <dbReference type="Rhea" id="RHEA:46160"/>
        <dbReference type="ChEBI" id="CHEBI:15378"/>
        <dbReference type="ChEBI" id="CHEBI:24646"/>
        <dbReference type="ChEBI" id="CHEBI:57540"/>
        <dbReference type="ChEBI" id="CHEBI:57945"/>
        <dbReference type="ChEBI" id="CHEBI:132124"/>
        <dbReference type="EC" id="1.6.5.9"/>
    </reaction>
</comment>
<sequence>MNNIANIPDAGTKKRLVIIGGGFAGLELAKKMDKNLYQVVLIDKNNYYQFQPLFYQVATGGLEPSSISYPHRKNFQKNKNFHFRMCEAQNVDPGNKVIHTNIGNISYDYLAISTGCDTNYFGNDSLKDSTFALKSVSESLLLRNRILLSFEEALSTDDDDELREILSFTIVGGGATGVELAGALADMKKSFLPKDYPEIDFTKMDIHLVDASPRLLFAMSEQASEKAAETLRSRGVIIHQDISVKSYNKPFVELSDGTNIRTRNVFWVAGVKPNSLKGLADTAYNRGRLSVNEYNQVQGYDDIFAIGDTAILISDKSPKGHPQVAQVALQMAKRLAKNLNTAANSDSWEKFTYTDKGSLATIGRNAAVADLGKFRFGGWFAWWLWLWVHILSIVGMRNKVSVFIDWVWSYLNYDVSLRLFIKPKFNKMYKDEL</sequence>
<dbReference type="PRINTS" id="PR00411">
    <property type="entry name" value="PNDRDTASEI"/>
</dbReference>
<dbReference type="InterPro" id="IPR054585">
    <property type="entry name" value="NDH2-like_C"/>
</dbReference>
<keyword evidence="9" id="KW-0812">Transmembrane</keyword>
<feature type="domain" description="External alternative NADH-ubiquinone oxidoreductase-like C-terminal" evidence="11">
    <location>
        <begin position="356"/>
        <end position="411"/>
    </location>
</feature>
<comment type="similarity">
    <text evidence="1">Belongs to the NADH dehydrogenase family.</text>
</comment>
<evidence type="ECO:0000256" key="2">
    <source>
        <dbReference type="ARBA" id="ARBA00012637"/>
    </source>
</evidence>
<comment type="caution">
    <text evidence="12">The sequence shown here is derived from an EMBL/GenBank/DDBJ whole genome shotgun (WGS) entry which is preliminary data.</text>
</comment>
<feature type="transmembrane region" description="Helical" evidence="9">
    <location>
        <begin position="376"/>
        <end position="394"/>
    </location>
</feature>
<keyword evidence="6 12" id="KW-0560">Oxidoreductase</keyword>
<reference evidence="13" key="1">
    <citation type="journal article" date="2019" name="Int. J. Syst. Evol. Microbiol.">
        <title>The Global Catalogue of Microorganisms (GCM) 10K type strain sequencing project: providing services to taxonomists for standard genome sequencing and annotation.</title>
        <authorList>
            <consortium name="The Broad Institute Genomics Platform"/>
            <consortium name="The Broad Institute Genome Sequencing Center for Infectious Disease"/>
            <person name="Wu L."/>
            <person name="Ma J."/>
        </authorList>
    </citation>
    <scope>NUCLEOTIDE SEQUENCE [LARGE SCALE GENOMIC DNA]</scope>
    <source>
        <strain evidence="13">CCUG 66188</strain>
    </source>
</reference>
<keyword evidence="5" id="KW-0809">Transit peptide</keyword>
<accession>A0ABV9KQR9</accession>
<dbReference type="PANTHER" id="PTHR43706:SF47">
    <property type="entry name" value="EXTERNAL NADH-UBIQUINONE OXIDOREDUCTASE 1, MITOCHONDRIAL-RELATED"/>
    <property type="match status" value="1"/>
</dbReference>
<evidence type="ECO:0000313" key="12">
    <source>
        <dbReference type="EMBL" id="MFC4672349.1"/>
    </source>
</evidence>
<keyword evidence="4" id="KW-0274">FAD</keyword>
<evidence type="ECO:0000256" key="1">
    <source>
        <dbReference type="ARBA" id="ARBA00005272"/>
    </source>
</evidence>
<dbReference type="Pfam" id="PF07992">
    <property type="entry name" value="Pyr_redox_2"/>
    <property type="match status" value="1"/>
</dbReference>
<dbReference type="EMBL" id="JBHSGN010000009">
    <property type="protein sequence ID" value="MFC4672349.1"/>
    <property type="molecule type" value="Genomic_DNA"/>
</dbReference>
<keyword evidence="9" id="KW-1133">Transmembrane helix</keyword>
<dbReference type="PANTHER" id="PTHR43706">
    <property type="entry name" value="NADH DEHYDROGENASE"/>
    <property type="match status" value="1"/>
</dbReference>
<proteinExistence type="inferred from homology"/>
<protein>
    <recommendedName>
        <fullName evidence="2">NADH:ubiquinone reductase (non-electrogenic)</fullName>
        <ecNumber evidence="2">1.6.5.9</ecNumber>
    </recommendedName>
</protein>
<evidence type="ECO:0000256" key="9">
    <source>
        <dbReference type="SAM" id="Phobius"/>
    </source>
</evidence>
<name>A0ABV9KQR9_9BACT</name>
<dbReference type="EC" id="1.6.5.9" evidence="2"/>
<dbReference type="GO" id="GO:0016491">
    <property type="term" value="F:oxidoreductase activity"/>
    <property type="evidence" value="ECO:0007669"/>
    <property type="project" value="UniProtKB-KW"/>
</dbReference>
<evidence type="ECO:0000256" key="3">
    <source>
        <dbReference type="ARBA" id="ARBA00022630"/>
    </source>
</evidence>
<dbReference type="PRINTS" id="PR00368">
    <property type="entry name" value="FADPNR"/>
</dbReference>
<organism evidence="12 13">
    <name type="scientific">Dysgonomonas termitidis</name>
    <dbReference type="NCBI Taxonomy" id="1516126"/>
    <lineage>
        <taxon>Bacteria</taxon>
        <taxon>Pseudomonadati</taxon>
        <taxon>Bacteroidota</taxon>
        <taxon>Bacteroidia</taxon>
        <taxon>Bacteroidales</taxon>
        <taxon>Dysgonomonadaceae</taxon>
        <taxon>Dysgonomonas</taxon>
    </lineage>
</organism>
<evidence type="ECO:0000256" key="7">
    <source>
        <dbReference type="ARBA" id="ARBA00023027"/>
    </source>
</evidence>